<protein>
    <submittedName>
        <fullName evidence="2">PAS domain-containing protein</fullName>
    </submittedName>
</protein>
<accession>A0A840ZHE3</accession>
<keyword evidence="3" id="KW-1185">Reference proteome</keyword>
<dbReference type="EMBL" id="JACHOP010000005">
    <property type="protein sequence ID" value="MBB5756986.1"/>
    <property type="molecule type" value="Genomic_DNA"/>
</dbReference>
<reference evidence="2 3" key="1">
    <citation type="submission" date="2020-08" db="EMBL/GenBank/DDBJ databases">
        <title>Genomic Encyclopedia of Type Strains, Phase IV (KMG-IV): sequencing the most valuable type-strain genomes for metagenomic binning, comparative biology and taxonomic classification.</title>
        <authorList>
            <person name="Goeker M."/>
        </authorList>
    </citation>
    <scope>NUCLEOTIDE SEQUENCE [LARGE SCALE GENOMIC DNA]</scope>
    <source>
        <strain evidence="2 3">DSM 2163</strain>
    </source>
</reference>
<proteinExistence type="predicted"/>
<gene>
    <name evidence="2" type="ORF">HNR00_001694</name>
</gene>
<comment type="caution">
    <text evidence="2">The sequence shown here is derived from an EMBL/GenBank/DDBJ whole genome shotgun (WGS) entry which is preliminary data.</text>
</comment>
<dbReference type="InterPro" id="IPR035965">
    <property type="entry name" value="PAS-like_dom_sf"/>
</dbReference>
<dbReference type="Gene3D" id="3.30.450.20">
    <property type="entry name" value="PAS domain"/>
    <property type="match status" value="1"/>
</dbReference>
<evidence type="ECO:0000259" key="1">
    <source>
        <dbReference type="PROSITE" id="PS50112"/>
    </source>
</evidence>
<evidence type="ECO:0000313" key="2">
    <source>
        <dbReference type="EMBL" id="MBB5756986.1"/>
    </source>
</evidence>
<dbReference type="InterPro" id="IPR000014">
    <property type="entry name" value="PAS"/>
</dbReference>
<name>A0A840ZHE3_9HYPH</name>
<evidence type="ECO:0000313" key="3">
    <source>
        <dbReference type="Proteomes" id="UP000583454"/>
    </source>
</evidence>
<dbReference type="PROSITE" id="PS50112">
    <property type="entry name" value="PAS"/>
    <property type="match status" value="1"/>
</dbReference>
<organism evidence="2 3">
    <name type="scientific">Methylorubrum rhodinum</name>
    <dbReference type="NCBI Taxonomy" id="29428"/>
    <lineage>
        <taxon>Bacteria</taxon>
        <taxon>Pseudomonadati</taxon>
        <taxon>Pseudomonadota</taxon>
        <taxon>Alphaproteobacteria</taxon>
        <taxon>Hyphomicrobiales</taxon>
        <taxon>Methylobacteriaceae</taxon>
        <taxon>Methylorubrum</taxon>
    </lineage>
</organism>
<dbReference type="RefSeq" id="WP_183567780.1">
    <property type="nucleotide sequence ID" value="NZ_JACHOP010000005.1"/>
</dbReference>
<dbReference type="Proteomes" id="UP000583454">
    <property type="component" value="Unassembled WGS sequence"/>
</dbReference>
<feature type="domain" description="PAS" evidence="1">
    <location>
        <begin position="19"/>
        <end position="58"/>
    </location>
</feature>
<sequence length="173" mass="18881">MDRDSFAYDFDAPDSDWNYEPSRAELFRQIAAPLYTTDAEGWLTYYNDAAAELWGFRPVIGKARWCGAWRLYNPDGSALPHDLCPMAVTLREGAAVRGAQAVLERPDGSRAAFMPYPTPLRDETGALVGGSNILLKVERTARRMSTVRGGGTGAHRALAGRPARFAGMHGCSA</sequence>
<dbReference type="AlphaFoldDB" id="A0A840ZHE3"/>
<dbReference type="SUPFAM" id="SSF55785">
    <property type="entry name" value="PYP-like sensor domain (PAS domain)"/>
    <property type="match status" value="1"/>
</dbReference>